<accession>A0ABP0MYE4</accession>
<proteinExistence type="predicted"/>
<sequence>MPFPRYADFEVPTTLTSHVCLNRAIIDVNFEDVTVDQNDFILKSSYVLQRHTDRWLYSHDIIENRCWPNQLNSSASSSKLAEQECTYCSGCSGKLQTVWETFNTTPDPYAAPLPGSCRMANDRPQGTRQGERHVGAHGEDLALGHAGLLLVHELNSAPVVLTDQEEILSGGNSARLFSGLFQSAQSQSWLEDWLWHLQVEIPTISDKKGGFNLTVSNGLCTHFKIAKIDTVKNPSNLQITASGLEIFCRLRWDAKSRLLPDLGGEVVAQVSNAELGGPISIVSDGLQPPLPKAINAHGCSGTIKAEFTFTGSGVSTVLEFLKPLIQSIINDRLAELICSNLDQVLEDQGSEALLNASGEVRKILRESPTPPPTPVIEDPKKELIDFGENSGMDPRAGFLGENTSDTFCLWDGKLQGHQEQMIHRISSEV</sequence>
<protein>
    <recommendedName>
        <fullName evidence="3">SMP-LTD domain-containing protein</fullName>
    </recommendedName>
</protein>
<comment type="caution">
    <text evidence="1">The sequence shown here is derived from an EMBL/GenBank/DDBJ whole genome shotgun (WGS) entry which is preliminary data.</text>
</comment>
<organism evidence="1 2">
    <name type="scientific">Durusdinium trenchii</name>
    <dbReference type="NCBI Taxonomy" id="1381693"/>
    <lineage>
        <taxon>Eukaryota</taxon>
        <taxon>Sar</taxon>
        <taxon>Alveolata</taxon>
        <taxon>Dinophyceae</taxon>
        <taxon>Suessiales</taxon>
        <taxon>Symbiodiniaceae</taxon>
        <taxon>Durusdinium</taxon>
    </lineage>
</organism>
<dbReference type="Gene3D" id="3.15.10.10">
    <property type="entry name" value="Bactericidal permeability-increasing protein, domain 1"/>
    <property type="match status" value="1"/>
</dbReference>
<dbReference type="InterPro" id="IPR017943">
    <property type="entry name" value="Bactericidal_perm-incr_a/b_dom"/>
</dbReference>
<keyword evidence="2" id="KW-1185">Reference proteome</keyword>
<reference evidence="1 2" key="1">
    <citation type="submission" date="2024-02" db="EMBL/GenBank/DDBJ databases">
        <authorList>
            <person name="Chen Y."/>
            <person name="Shah S."/>
            <person name="Dougan E. K."/>
            <person name="Thang M."/>
            <person name="Chan C."/>
        </authorList>
    </citation>
    <scope>NUCLEOTIDE SEQUENCE [LARGE SCALE GENOMIC DNA]</scope>
</reference>
<dbReference type="Proteomes" id="UP001642464">
    <property type="component" value="Unassembled WGS sequence"/>
</dbReference>
<evidence type="ECO:0008006" key="3">
    <source>
        <dbReference type="Google" id="ProtNLM"/>
    </source>
</evidence>
<evidence type="ECO:0000313" key="1">
    <source>
        <dbReference type="EMBL" id="CAK9056384.1"/>
    </source>
</evidence>
<dbReference type="EMBL" id="CAXAMM010025069">
    <property type="protein sequence ID" value="CAK9056384.1"/>
    <property type="molecule type" value="Genomic_DNA"/>
</dbReference>
<name>A0ABP0MYE4_9DINO</name>
<gene>
    <name evidence="1" type="ORF">SCF082_LOCUS30387</name>
</gene>
<dbReference type="SUPFAM" id="SSF55394">
    <property type="entry name" value="Bactericidal permeability-increasing protein, BPI"/>
    <property type="match status" value="1"/>
</dbReference>
<evidence type="ECO:0000313" key="2">
    <source>
        <dbReference type="Proteomes" id="UP001642464"/>
    </source>
</evidence>